<name>A0AAN8WA18_HALRR</name>
<evidence type="ECO:0000313" key="2">
    <source>
        <dbReference type="Proteomes" id="UP001381693"/>
    </source>
</evidence>
<dbReference type="InterPro" id="IPR015422">
    <property type="entry name" value="PyrdxlP-dep_Trfase_small"/>
</dbReference>
<protein>
    <submittedName>
        <fullName evidence="1">Uncharacterized protein</fullName>
    </submittedName>
</protein>
<proteinExistence type="predicted"/>
<dbReference type="Proteomes" id="UP001381693">
    <property type="component" value="Unassembled WGS sequence"/>
</dbReference>
<keyword evidence="2" id="KW-1185">Reference proteome</keyword>
<organism evidence="1 2">
    <name type="scientific">Halocaridina rubra</name>
    <name type="common">Hawaiian red shrimp</name>
    <dbReference type="NCBI Taxonomy" id="373956"/>
    <lineage>
        <taxon>Eukaryota</taxon>
        <taxon>Metazoa</taxon>
        <taxon>Ecdysozoa</taxon>
        <taxon>Arthropoda</taxon>
        <taxon>Crustacea</taxon>
        <taxon>Multicrustacea</taxon>
        <taxon>Malacostraca</taxon>
        <taxon>Eumalacostraca</taxon>
        <taxon>Eucarida</taxon>
        <taxon>Decapoda</taxon>
        <taxon>Pleocyemata</taxon>
        <taxon>Caridea</taxon>
        <taxon>Atyoidea</taxon>
        <taxon>Atyidae</taxon>
        <taxon>Halocaridina</taxon>
    </lineage>
</organism>
<dbReference type="AlphaFoldDB" id="A0AAN8WA18"/>
<comment type="caution">
    <text evidence="1">The sequence shown here is derived from an EMBL/GenBank/DDBJ whole genome shotgun (WGS) entry which is preliminary data.</text>
</comment>
<gene>
    <name evidence="1" type="ORF">SK128_009438</name>
</gene>
<accession>A0AAN8WA18</accession>
<evidence type="ECO:0000313" key="1">
    <source>
        <dbReference type="EMBL" id="KAK7019206.1"/>
    </source>
</evidence>
<dbReference type="EMBL" id="JAXCGZ010023007">
    <property type="protein sequence ID" value="KAK7019206.1"/>
    <property type="molecule type" value="Genomic_DNA"/>
</dbReference>
<dbReference type="Gene3D" id="3.90.1150.10">
    <property type="entry name" value="Aspartate Aminotransferase, domain 1"/>
    <property type="match status" value="1"/>
</dbReference>
<reference evidence="1 2" key="1">
    <citation type="submission" date="2023-11" db="EMBL/GenBank/DDBJ databases">
        <title>Halocaridina rubra genome assembly.</title>
        <authorList>
            <person name="Smith C."/>
        </authorList>
    </citation>
    <scope>NUCLEOTIDE SEQUENCE [LARGE SCALE GENOMIC DNA]</scope>
    <source>
        <strain evidence="1">EP-1</strain>
        <tissue evidence="1">Whole</tissue>
    </source>
</reference>
<sequence length="77" mass="8585">MSSAAVLRRLLHRSCSSVQFKTSCVNANVRCLSISAKMDQKVLTIDNMNPLVKKMEYAVRGPLVIRATAIEKDLEAY</sequence>